<dbReference type="InterPro" id="IPR036259">
    <property type="entry name" value="MFS_trans_sf"/>
</dbReference>
<feature type="transmembrane region" description="Helical" evidence="8">
    <location>
        <begin position="48"/>
        <end position="76"/>
    </location>
</feature>
<dbReference type="PANTHER" id="PTHR23506">
    <property type="entry name" value="GH10249P"/>
    <property type="match status" value="1"/>
</dbReference>
<dbReference type="SUPFAM" id="SSF103473">
    <property type="entry name" value="MFS general substrate transporter"/>
    <property type="match status" value="1"/>
</dbReference>
<dbReference type="EMBL" id="CALNXK010000027">
    <property type="protein sequence ID" value="CAH3114275.1"/>
    <property type="molecule type" value="Genomic_DNA"/>
</dbReference>
<organism evidence="10 11">
    <name type="scientific">Porites lobata</name>
    <dbReference type="NCBI Taxonomy" id="104759"/>
    <lineage>
        <taxon>Eukaryota</taxon>
        <taxon>Metazoa</taxon>
        <taxon>Cnidaria</taxon>
        <taxon>Anthozoa</taxon>
        <taxon>Hexacorallia</taxon>
        <taxon>Scleractinia</taxon>
        <taxon>Fungiina</taxon>
        <taxon>Poritidae</taxon>
        <taxon>Porites</taxon>
    </lineage>
</organism>
<keyword evidence="5" id="KW-0532">Neurotransmitter transport</keyword>
<dbReference type="InterPro" id="IPR001958">
    <property type="entry name" value="Tet-R_TetA/multi-R_MdtG-like"/>
</dbReference>
<keyword evidence="7 8" id="KW-0472">Membrane</keyword>
<comment type="subcellular location">
    <subcellularLocation>
        <location evidence="1">Membrane</location>
        <topology evidence="1">Multi-pass membrane protein</topology>
    </subcellularLocation>
</comment>
<comment type="similarity">
    <text evidence="2">Belongs to the major facilitator superfamily. Vesicular transporter family.</text>
</comment>
<proteinExistence type="inferred from homology"/>
<accession>A0ABN8NLM8</accession>
<evidence type="ECO:0000256" key="1">
    <source>
        <dbReference type="ARBA" id="ARBA00004141"/>
    </source>
</evidence>
<evidence type="ECO:0000256" key="7">
    <source>
        <dbReference type="ARBA" id="ARBA00023136"/>
    </source>
</evidence>
<keyword evidence="11" id="KW-1185">Reference proteome</keyword>
<dbReference type="Gene3D" id="1.20.1250.20">
    <property type="entry name" value="MFS general substrate transporter like domains"/>
    <property type="match status" value="2"/>
</dbReference>
<feature type="domain" description="Major facilitator superfamily (MFS) profile" evidence="9">
    <location>
        <begin position="18"/>
        <end position="332"/>
    </location>
</feature>
<dbReference type="InterPro" id="IPR050930">
    <property type="entry name" value="MFS_Vesicular_Transporter"/>
</dbReference>
<evidence type="ECO:0000313" key="10">
    <source>
        <dbReference type="EMBL" id="CAH3114275.1"/>
    </source>
</evidence>
<feature type="transmembrane region" description="Helical" evidence="8">
    <location>
        <begin position="16"/>
        <end position="36"/>
    </location>
</feature>
<feature type="transmembrane region" description="Helical" evidence="8">
    <location>
        <begin position="116"/>
        <end position="138"/>
    </location>
</feature>
<comment type="caution">
    <text evidence="10">The sequence shown here is derived from an EMBL/GenBank/DDBJ whole genome shotgun (WGS) entry which is preliminary data.</text>
</comment>
<evidence type="ECO:0000256" key="3">
    <source>
        <dbReference type="ARBA" id="ARBA00022448"/>
    </source>
</evidence>
<feature type="transmembrane region" description="Helical" evidence="8">
    <location>
        <begin position="305"/>
        <end position="329"/>
    </location>
</feature>
<keyword evidence="6 8" id="KW-1133">Transmembrane helix</keyword>
<dbReference type="PROSITE" id="PS50850">
    <property type="entry name" value="MFS"/>
    <property type="match status" value="1"/>
</dbReference>
<feature type="transmembrane region" description="Helical" evidence="8">
    <location>
        <begin position="169"/>
        <end position="198"/>
    </location>
</feature>
<dbReference type="InterPro" id="IPR020846">
    <property type="entry name" value="MFS_dom"/>
</dbReference>
<evidence type="ECO:0000256" key="8">
    <source>
        <dbReference type="SAM" id="Phobius"/>
    </source>
</evidence>
<keyword evidence="3" id="KW-0813">Transport</keyword>
<dbReference type="InterPro" id="IPR011701">
    <property type="entry name" value="MFS"/>
</dbReference>
<feature type="transmembrane region" description="Helical" evidence="8">
    <location>
        <begin position="82"/>
        <end position="104"/>
    </location>
</feature>
<evidence type="ECO:0000256" key="5">
    <source>
        <dbReference type="ARBA" id="ARBA00022775"/>
    </source>
</evidence>
<dbReference type="PANTHER" id="PTHR23506:SF26">
    <property type="entry name" value="MFS-TYPE TRANSPORTER SLC18B1"/>
    <property type="match status" value="1"/>
</dbReference>
<reference evidence="10 11" key="1">
    <citation type="submission" date="2022-05" db="EMBL/GenBank/DDBJ databases">
        <authorList>
            <consortium name="Genoscope - CEA"/>
            <person name="William W."/>
        </authorList>
    </citation>
    <scope>NUCLEOTIDE SEQUENCE [LARGE SCALE GENOMIC DNA]</scope>
</reference>
<evidence type="ECO:0000256" key="6">
    <source>
        <dbReference type="ARBA" id="ARBA00022989"/>
    </source>
</evidence>
<evidence type="ECO:0000256" key="4">
    <source>
        <dbReference type="ARBA" id="ARBA00022692"/>
    </source>
</evidence>
<name>A0ABN8NLM8_9CNID</name>
<feature type="transmembrane region" description="Helical" evidence="8">
    <location>
        <begin position="238"/>
        <end position="256"/>
    </location>
</feature>
<feature type="transmembrane region" description="Helical" evidence="8">
    <location>
        <begin position="276"/>
        <end position="296"/>
    </location>
</feature>
<sequence length="332" mass="35763">METVPERPWSNQAQNIVILSTLFLVILIDAAAYSLYAPFFPSEAEDKGVSTTVVGLIFGTYPLGMFIFSLACGFLITKFGAFFMLLSGCFVFGGSLIIFGFCGLISDTAMFTAFCFLLRATLAIGGSASEVAALSILIGKFPNNVGAITGAGATSYGVGLSLGPALGGFFYSIGGFLVPFIVMGCAMIFTTPGVFLFLRRTVNYSWNSLVLPFYSEKQTDEKTAEESTTIFKALRNPGTFISVFSFVVSGCSFGYIEPIFEPYMIQLGESTVNIGLMFLLFSGVFTLSAPAVGVIVDKTKWYRGFLILGFISFGIGYLMLGPAPFLTFLPQR</sequence>
<dbReference type="PRINTS" id="PR01035">
    <property type="entry name" value="TCRTETA"/>
</dbReference>
<gene>
    <name evidence="10" type="ORF">PLOB_00022830</name>
</gene>
<evidence type="ECO:0000256" key="2">
    <source>
        <dbReference type="ARBA" id="ARBA00006829"/>
    </source>
</evidence>
<evidence type="ECO:0000259" key="9">
    <source>
        <dbReference type="PROSITE" id="PS50850"/>
    </source>
</evidence>
<dbReference type="Pfam" id="PF07690">
    <property type="entry name" value="MFS_1"/>
    <property type="match status" value="1"/>
</dbReference>
<feature type="non-terminal residue" evidence="10">
    <location>
        <position position="332"/>
    </location>
</feature>
<protein>
    <recommendedName>
        <fullName evidence="9">Major facilitator superfamily (MFS) profile domain-containing protein</fullName>
    </recommendedName>
</protein>
<dbReference type="Proteomes" id="UP001159405">
    <property type="component" value="Unassembled WGS sequence"/>
</dbReference>
<keyword evidence="4 8" id="KW-0812">Transmembrane</keyword>
<evidence type="ECO:0000313" key="11">
    <source>
        <dbReference type="Proteomes" id="UP001159405"/>
    </source>
</evidence>